<dbReference type="Proteomes" id="UP001147653">
    <property type="component" value="Unassembled WGS sequence"/>
</dbReference>
<dbReference type="RefSeq" id="WP_270022921.1">
    <property type="nucleotide sequence ID" value="NZ_JAPDDP010000001.1"/>
</dbReference>
<proteinExistence type="predicted"/>
<evidence type="ECO:0000313" key="2">
    <source>
        <dbReference type="EMBL" id="MDA0178669.1"/>
    </source>
</evidence>
<dbReference type="AlphaFoldDB" id="A0A9X3S597"/>
<evidence type="ECO:0000313" key="3">
    <source>
        <dbReference type="Proteomes" id="UP001147653"/>
    </source>
</evidence>
<dbReference type="PANTHER" id="PTHR33744:SF1">
    <property type="entry name" value="DNA-BINDING TRANSCRIPTIONAL ACTIVATOR ADER"/>
    <property type="match status" value="1"/>
</dbReference>
<feature type="domain" description="PucR C-terminal helix-turn-helix" evidence="1">
    <location>
        <begin position="45"/>
        <end position="100"/>
    </location>
</feature>
<dbReference type="InterPro" id="IPR051448">
    <property type="entry name" value="CdaR-like_regulators"/>
</dbReference>
<dbReference type="Pfam" id="PF13556">
    <property type="entry name" value="HTH_30"/>
    <property type="match status" value="1"/>
</dbReference>
<dbReference type="InterPro" id="IPR042070">
    <property type="entry name" value="PucR_C-HTH_sf"/>
</dbReference>
<name>A0A9X3S597_9ACTN</name>
<dbReference type="PANTHER" id="PTHR33744">
    <property type="entry name" value="CARBOHYDRATE DIACID REGULATOR"/>
    <property type="match status" value="1"/>
</dbReference>
<dbReference type="Gene3D" id="1.10.10.2840">
    <property type="entry name" value="PucR C-terminal helix-turn-helix domain"/>
    <property type="match status" value="1"/>
</dbReference>
<evidence type="ECO:0000259" key="1">
    <source>
        <dbReference type="Pfam" id="PF13556"/>
    </source>
</evidence>
<gene>
    <name evidence="2" type="ORF">OJ997_00055</name>
</gene>
<comment type="caution">
    <text evidence="2">The sequence shown here is derived from an EMBL/GenBank/DDBJ whole genome shotgun (WGS) entry which is preliminary data.</text>
</comment>
<dbReference type="InterPro" id="IPR025736">
    <property type="entry name" value="PucR_C-HTH_dom"/>
</dbReference>
<sequence length="105" mass="11292">MLALERGLPSFEAFDLPALLLAEVDPELVRPRVDALLDPLPEPVLAALVEYFARDQDVGAAAAALHVHPNTLRYRLGRVEALLGRSLKAPATVAELMLALSTRAA</sequence>
<organism evidence="2 3">
    <name type="scientific">Solirubrobacter phytolaccae</name>
    <dbReference type="NCBI Taxonomy" id="1404360"/>
    <lineage>
        <taxon>Bacteria</taxon>
        <taxon>Bacillati</taxon>
        <taxon>Actinomycetota</taxon>
        <taxon>Thermoleophilia</taxon>
        <taxon>Solirubrobacterales</taxon>
        <taxon>Solirubrobacteraceae</taxon>
        <taxon>Solirubrobacter</taxon>
    </lineage>
</organism>
<keyword evidence="3" id="KW-1185">Reference proteome</keyword>
<protein>
    <submittedName>
        <fullName evidence="2">Helix-turn-helix domain-containing protein</fullName>
    </submittedName>
</protein>
<dbReference type="EMBL" id="JAPDDP010000001">
    <property type="protein sequence ID" value="MDA0178669.1"/>
    <property type="molecule type" value="Genomic_DNA"/>
</dbReference>
<reference evidence="2" key="1">
    <citation type="submission" date="2022-10" db="EMBL/GenBank/DDBJ databases">
        <title>The WGS of Solirubrobacter phytolaccae KCTC 29190.</title>
        <authorList>
            <person name="Jiang Z."/>
        </authorList>
    </citation>
    <scope>NUCLEOTIDE SEQUENCE</scope>
    <source>
        <strain evidence="2">KCTC 29190</strain>
    </source>
</reference>
<accession>A0A9X3S597</accession>